<feature type="region of interest" description="Disordered" evidence="5">
    <location>
        <begin position="333"/>
        <end position="644"/>
    </location>
</feature>
<dbReference type="SMART" id="SM00363">
    <property type="entry name" value="S4"/>
    <property type="match status" value="1"/>
</dbReference>
<dbReference type="InterPro" id="IPR006145">
    <property type="entry name" value="PsdUridine_synth_RsuA/RluA"/>
</dbReference>
<dbReference type="InterPro" id="IPR000748">
    <property type="entry name" value="PsdUridine_synth_RsuA/RluB/E/F"/>
</dbReference>
<dbReference type="SUPFAM" id="SSF55174">
    <property type="entry name" value="Alpha-L RNA-binding motif"/>
    <property type="match status" value="1"/>
</dbReference>
<dbReference type="Gene3D" id="3.10.290.10">
    <property type="entry name" value="RNA-binding S4 domain"/>
    <property type="match status" value="1"/>
</dbReference>
<comment type="caution">
    <text evidence="7">The sequence shown here is derived from an EMBL/GenBank/DDBJ whole genome shotgun (WGS) entry which is preliminary data.</text>
</comment>
<evidence type="ECO:0000256" key="2">
    <source>
        <dbReference type="ARBA" id="ARBA00023235"/>
    </source>
</evidence>
<feature type="region of interest" description="Disordered" evidence="5">
    <location>
        <begin position="1"/>
        <end position="102"/>
    </location>
</feature>
<dbReference type="InterPro" id="IPR020103">
    <property type="entry name" value="PsdUridine_synth_cat_dom_sf"/>
</dbReference>
<dbReference type="InterPro" id="IPR042092">
    <property type="entry name" value="PsdUridine_s_RsuA/RluB/E/F_cat"/>
</dbReference>
<keyword evidence="2 4" id="KW-0413">Isomerase</keyword>
<reference evidence="7 8" key="1">
    <citation type="submission" date="2023-03" db="EMBL/GenBank/DDBJ databases">
        <title>Paludisphaera mucosa sp. nov. a novel planctomycete from northern fen.</title>
        <authorList>
            <person name="Ivanova A."/>
        </authorList>
    </citation>
    <scope>NUCLEOTIDE SEQUENCE [LARGE SCALE GENOMIC DNA]</scope>
    <source>
        <strain evidence="7 8">Pla2</strain>
    </source>
</reference>
<dbReference type="Pfam" id="PF00849">
    <property type="entry name" value="PseudoU_synth_2"/>
    <property type="match status" value="1"/>
</dbReference>
<dbReference type="CDD" id="cd02870">
    <property type="entry name" value="PseudoU_synth_RsuA_like"/>
    <property type="match status" value="1"/>
</dbReference>
<dbReference type="InterPro" id="IPR036986">
    <property type="entry name" value="S4_RNA-bd_sf"/>
</dbReference>
<feature type="compositionally biased region" description="Pro residues" evidence="5">
    <location>
        <begin position="523"/>
        <end position="532"/>
    </location>
</feature>
<name>A0ABT6FES3_9BACT</name>
<keyword evidence="3" id="KW-0694">RNA-binding</keyword>
<dbReference type="PRINTS" id="PR01217">
    <property type="entry name" value="PRICHEXTENSN"/>
</dbReference>
<dbReference type="SUPFAM" id="SSF55120">
    <property type="entry name" value="Pseudouridine synthase"/>
    <property type="match status" value="1"/>
</dbReference>
<dbReference type="PROSITE" id="PS01149">
    <property type="entry name" value="PSI_RSU"/>
    <property type="match status" value="1"/>
</dbReference>
<dbReference type="NCBIfam" id="TIGR00093">
    <property type="entry name" value="pseudouridine synthase"/>
    <property type="match status" value="1"/>
</dbReference>
<dbReference type="Proteomes" id="UP001216907">
    <property type="component" value="Unassembled WGS sequence"/>
</dbReference>
<feature type="compositionally biased region" description="Pro residues" evidence="5">
    <location>
        <begin position="572"/>
        <end position="591"/>
    </location>
</feature>
<dbReference type="Pfam" id="PF01479">
    <property type="entry name" value="S4"/>
    <property type="match status" value="1"/>
</dbReference>
<dbReference type="InterPro" id="IPR020094">
    <property type="entry name" value="TruA/RsuA/RluB/E/F_N"/>
</dbReference>
<dbReference type="InterPro" id="IPR002942">
    <property type="entry name" value="S4_RNA-bd"/>
</dbReference>
<dbReference type="EC" id="5.4.99.-" evidence="4"/>
<proteinExistence type="inferred from homology"/>
<accession>A0ABT6FES3</accession>
<feature type="compositionally biased region" description="Gly residues" evidence="5">
    <location>
        <begin position="44"/>
        <end position="60"/>
    </location>
</feature>
<dbReference type="InterPro" id="IPR050343">
    <property type="entry name" value="RsuA_PseudoU_synthase"/>
</dbReference>
<evidence type="ECO:0000259" key="6">
    <source>
        <dbReference type="SMART" id="SM00363"/>
    </source>
</evidence>
<evidence type="ECO:0000313" key="8">
    <source>
        <dbReference type="Proteomes" id="UP001216907"/>
    </source>
</evidence>
<sequence length="644" mass="68621">MAERRSYQGGGKGRPPRKEGGGPKPPGGPLRSLSGSGPKPKRFGPGGKPGRPGAGPGQGQGPPPGGYSDRKGPRRPSGDLTPRKPRRDQVASSPENEKGERLQKVLAQAGLGSRRACEEYILQGRVTVDGKTVKELGARVHPGQAAIAVDGEKLKAERHVYYAVNKPKGYVSTNEDPAGRPRVVDLLPEVPERVYTVGRLDEESTGLMLLTNDGDLANRLAHPRYGVEKVYRAVVAGTPSPDILARLTDGVWLSDGKVRAKRTRIVSSQGEATVLELVLAEGKKREIRRMLAKFGHKVMTLTRVSIGPISLKGLLVGEARPLSRTEVDMLRKVASGVNISPPRDLSSDARPRGRSPRPNQHQGQDRYQGPGRPPGRPRPVGDRYPNPSLAQGQEVDIEALGPPPSQRRGGPPQGRPDGPRGAKPERSPSGVRPPRPHFDEGTEGPPPRPAGAGRQGYRPEGGPPSRPQGNRPDGPPPRRQAYRPEGGPPSRPQGYRSEGPPPRPQGYRPAGGPPQRPQAYRPDGPPQGPRPGGPVGRPEGPPPSQRPARPAAGTRPGPSGPRPPGAIRIPRPAGPPPSKRPPVDSGPPPTSEPKGRRIIGLDPQVYRATNDASGPAPPSKRPMPKRRPLRKAAGVKRKRPGDEA</sequence>
<dbReference type="Gene3D" id="3.30.70.580">
    <property type="entry name" value="Pseudouridine synthase I, catalytic domain, N-terminal subdomain"/>
    <property type="match status" value="1"/>
</dbReference>
<dbReference type="CDD" id="cd00165">
    <property type="entry name" value="S4"/>
    <property type="match status" value="1"/>
</dbReference>
<feature type="compositionally biased region" description="Low complexity" evidence="5">
    <location>
        <begin position="406"/>
        <end position="416"/>
    </location>
</feature>
<evidence type="ECO:0000256" key="4">
    <source>
        <dbReference type="RuleBase" id="RU003887"/>
    </source>
</evidence>
<evidence type="ECO:0000256" key="3">
    <source>
        <dbReference type="PROSITE-ProRule" id="PRU00182"/>
    </source>
</evidence>
<comment type="similarity">
    <text evidence="1 4">Belongs to the pseudouridine synthase RsuA family.</text>
</comment>
<protein>
    <recommendedName>
        <fullName evidence="4">Pseudouridine synthase</fullName>
        <ecNumber evidence="4">5.4.99.-</ecNumber>
    </recommendedName>
</protein>
<feature type="compositionally biased region" description="Basic and acidic residues" evidence="5">
    <location>
        <begin position="417"/>
        <end position="426"/>
    </location>
</feature>
<evidence type="ECO:0000256" key="5">
    <source>
        <dbReference type="SAM" id="MobiDB-lite"/>
    </source>
</evidence>
<gene>
    <name evidence="7" type="ORF">PZE19_20060</name>
</gene>
<feature type="domain" description="RNA-binding S4" evidence="6">
    <location>
        <begin position="100"/>
        <end position="158"/>
    </location>
</feature>
<dbReference type="PANTHER" id="PTHR47683">
    <property type="entry name" value="PSEUDOURIDINE SYNTHASE FAMILY PROTEIN-RELATED"/>
    <property type="match status" value="1"/>
</dbReference>
<dbReference type="PANTHER" id="PTHR47683:SF2">
    <property type="entry name" value="RNA-BINDING S4 DOMAIN-CONTAINING PROTEIN"/>
    <property type="match status" value="1"/>
</dbReference>
<dbReference type="InterPro" id="IPR018496">
    <property type="entry name" value="PsdUridine_synth_RsuA/RluB_CS"/>
</dbReference>
<organism evidence="7 8">
    <name type="scientific">Paludisphaera mucosa</name>
    <dbReference type="NCBI Taxonomy" id="3030827"/>
    <lineage>
        <taxon>Bacteria</taxon>
        <taxon>Pseudomonadati</taxon>
        <taxon>Planctomycetota</taxon>
        <taxon>Planctomycetia</taxon>
        <taxon>Isosphaerales</taxon>
        <taxon>Isosphaeraceae</taxon>
        <taxon>Paludisphaera</taxon>
    </lineage>
</organism>
<dbReference type="Gene3D" id="3.30.70.1560">
    <property type="entry name" value="Alpha-L RNA-binding motif"/>
    <property type="match status" value="1"/>
</dbReference>
<dbReference type="EMBL" id="JARRAG010000002">
    <property type="protein sequence ID" value="MDG3006075.1"/>
    <property type="molecule type" value="Genomic_DNA"/>
</dbReference>
<dbReference type="RefSeq" id="WP_277862379.1">
    <property type="nucleotide sequence ID" value="NZ_JARRAG010000002.1"/>
</dbReference>
<feature type="compositionally biased region" description="Low complexity" evidence="5">
    <location>
        <begin position="546"/>
        <end position="557"/>
    </location>
</feature>
<feature type="compositionally biased region" description="Low complexity" evidence="5">
    <location>
        <begin position="29"/>
        <end position="38"/>
    </location>
</feature>
<dbReference type="PROSITE" id="PS50889">
    <property type="entry name" value="S4"/>
    <property type="match status" value="1"/>
</dbReference>
<feature type="compositionally biased region" description="Basic residues" evidence="5">
    <location>
        <begin position="622"/>
        <end position="644"/>
    </location>
</feature>
<evidence type="ECO:0000313" key="7">
    <source>
        <dbReference type="EMBL" id="MDG3006075.1"/>
    </source>
</evidence>
<keyword evidence="8" id="KW-1185">Reference proteome</keyword>
<evidence type="ECO:0000256" key="1">
    <source>
        <dbReference type="ARBA" id="ARBA00008348"/>
    </source>
</evidence>